<protein>
    <submittedName>
        <fullName evidence="1">Unnamed protein product</fullName>
    </submittedName>
</protein>
<dbReference type="InterPro" id="IPR036388">
    <property type="entry name" value="WH-like_DNA-bd_sf"/>
</dbReference>
<gene>
    <name evidence="1" type="ORF">Plil01_001487200</name>
</gene>
<dbReference type="Proteomes" id="UP001165083">
    <property type="component" value="Unassembled WGS sequence"/>
</dbReference>
<dbReference type="EMBL" id="BSXW01001231">
    <property type="protein sequence ID" value="GMF34951.1"/>
    <property type="molecule type" value="Genomic_DNA"/>
</dbReference>
<name>A0A9W6XAZ4_9STRA</name>
<dbReference type="OrthoDB" id="111819at2759"/>
<dbReference type="AlphaFoldDB" id="A0A9W6XAZ4"/>
<reference evidence="1" key="1">
    <citation type="submission" date="2023-04" db="EMBL/GenBank/DDBJ databases">
        <title>Phytophthora lilii NBRC 32176.</title>
        <authorList>
            <person name="Ichikawa N."/>
            <person name="Sato H."/>
            <person name="Tonouchi N."/>
        </authorList>
    </citation>
    <scope>NUCLEOTIDE SEQUENCE</scope>
    <source>
        <strain evidence="1">NBRC 32176</strain>
    </source>
</reference>
<comment type="caution">
    <text evidence="1">The sequence shown here is derived from an EMBL/GenBank/DDBJ whole genome shotgun (WGS) entry which is preliminary data.</text>
</comment>
<proteinExistence type="predicted"/>
<accession>A0A9W6XAZ4</accession>
<sequence length="138" mass="15027">MSSASPARPGPPPALTDRDIRRLVRAAAKGDSSAAQLKTDLNFTVSVRTIRRTLAKVDWLVYTKMVNTLPLTPKDMKVRKDWASNMLVRKDAGSVWDSIIFSDEKKLTWTGSTAFSTIGVISAKPRATRSAGKLAVAP</sequence>
<evidence type="ECO:0000313" key="2">
    <source>
        <dbReference type="Proteomes" id="UP001165083"/>
    </source>
</evidence>
<dbReference type="Gene3D" id="1.10.10.10">
    <property type="entry name" value="Winged helix-like DNA-binding domain superfamily/Winged helix DNA-binding domain"/>
    <property type="match status" value="1"/>
</dbReference>
<organism evidence="1 2">
    <name type="scientific">Phytophthora lilii</name>
    <dbReference type="NCBI Taxonomy" id="2077276"/>
    <lineage>
        <taxon>Eukaryota</taxon>
        <taxon>Sar</taxon>
        <taxon>Stramenopiles</taxon>
        <taxon>Oomycota</taxon>
        <taxon>Peronosporomycetes</taxon>
        <taxon>Peronosporales</taxon>
        <taxon>Peronosporaceae</taxon>
        <taxon>Phytophthora</taxon>
    </lineage>
</organism>
<evidence type="ECO:0000313" key="1">
    <source>
        <dbReference type="EMBL" id="GMF34951.1"/>
    </source>
</evidence>
<keyword evidence="2" id="KW-1185">Reference proteome</keyword>